<dbReference type="OrthoDB" id="3801236at2759"/>
<protein>
    <submittedName>
        <fullName evidence="1">Uncharacterized protein</fullName>
    </submittedName>
</protein>
<keyword evidence="2" id="KW-1185">Reference proteome</keyword>
<name>A0A6A5V8A4_9PLEO</name>
<accession>A0A6A5V8A4</accession>
<sequence>MSPPNGYDYEVWGTLYTPAKPHDTQSPHARDLQKPLWNLCQWESSIRGIARHIDGRFAHEHHTCFANGWNRLPDELRICILSFNLCSEEPIPVDWPNNSRAHLKALHHLRMTPQIAALAQQTYYSLNTFHLQLHYTRPDPSVRPTLRFLFPRKSVNHDIRRLHIEIVSLTVDSLRRLEKLAEGFYGFPKPQQVRLYVHAPHGLTFEQVDMFQPVDIRDDGSLGRKYIRFSRAGRLDVVSFVDGEPRGEELSPPLREFERQLRERITFAGAEVGAQYAEGREAVLYPRAGLLTFNLSV</sequence>
<evidence type="ECO:0000313" key="2">
    <source>
        <dbReference type="Proteomes" id="UP000800036"/>
    </source>
</evidence>
<organism evidence="1 2">
    <name type="scientific">Bimuria novae-zelandiae CBS 107.79</name>
    <dbReference type="NCBI Taxonomy" id="1447943"/>
    <lineage>
        <taxon>Eukaryota</taxon>
        <taxon>Fungi</taxon>
        <taxon>Dikarya</taxon>
        <taxon>Ascomycota</taxon>
        <taxon>Pezizomycotina</taxon>
        <taxon>Dothideomycetes</taxon>
        <taxon>Pleosporomycetidae</taxon>
        <taxon>Pleosporales</taxon>
        <taxon>Massarineae</taxon>
        <taxon>Didymosphaeriaceae</taxon>
        <taxon>Bimuria</taxon>
    </lineage>
</organism>
<dbReference type="EMBL" id="ML976694">
    <property type="protein sequence ID" value="KAF1971246.1"/>
    <property type="molecule type" value="Genomic_DNA"/>
</dbReference>
<reference evidence="1" key="1">
    <citation type="journal article" date="2020" name="Stud. Mycol.">
        <title>101 Dothideomycetes genomes: a test case for predicting lifestyles and emergence of pathogens.</title>
        <authorList>
            <person name="Haridas S."/>
            <person name="Albert R."/>
            <person name="Binder M."/>
            <person name="Bloem J."/>
            <person name="Labutti K."/>
            <person name="Salamov A."/>
            <person name="Andreopoulos B."/>
            <person name="Baker S."/>
            <person name="Barry K."/>
            <person name="Bills G."/>
            <person name="Bluhm B."/>
            <person name="Cannon C."/>
            <person name="Castanera R."/>
            <person name="Culley D."/>
            <person name="Daum C."/>
            <person name="Ezra D."/>
            <person name="Gonzalez J."/>
            <person name="Henrissat B."/>
            <person name="Kuo A."/>
            <person name="Liang C."/>
            <person name="Lipzen A."/>
            <person name="Lutzoni F."/>
            <person name="Magnuson J."/>
            <person name="Mondo S."/>
            <person name="Nolan M."/>
            <person name="Ohm R."/>
            <person name="Pangilinan J."/>
            <person name="Park H.-J."/>
            <person name="Ramirez L."/>
            <person name="Alfaro M."/>
            <person name="Sun H."/>
            <person name="Tritt A."/>
            <person name="Yoshinaga Y."/>
            <person name="Zwiers L.-H."/>
            <person name="Turgeon B."/>
            <person name="Goodwin S."/>
            <person name="Spatafora J."/>
            <person name="Crous P."/>
            <person name="Grigoriev I."/>
        </authorList>
    </citation>
    <scope>NUCLEOTIDE SEQUENCE</scope>
    <source>
        <strain evidence="1">CBS 107.79</strain>
    </source>
</reference>
<dbReference type="Proteomes" id="UP000800036">
    <property type="component" value="Unassembled WGS sequence"/>
</dbReference>
<proteinExistence type="predicted"/>
<dbReference type="AlphaFoldDB" id="A0A6A5V8A4"/>
<evidence type="ECO:0000313" key="1">
    <source>
        <dbReference type="EMBL" id="KAF1971246.1"/>
    </source>
</evidence>
<gene>
    <name evidence="1" type="ORF">BU23DRAFT_600377</name>
</gene>